<dbReference type="PROSITE" id="PS51257">
    <property type="entry name" value="PROKAR_LIPOPROTEIN"/>
    <property type="match status" value="1"/>
</dbReference>
<reference evidence="5 6" key="1">
    <citation type="submission" date="2018-03" db="EMBL/GenBank/DDBJ databases">
        <title>Genomic Encyclopedia of Type Strains, Phase III (KMG-III): the genomes of soil and plant-associated and newly described type strains.</title>
        <authorList>
            <person name="Whitman W."/>
        </authorList>
    </citation>
    <scope>NUCLEOTIDE SEQUENCE [LARGE SCALE GENOMIC DNA]</scope>
    <source>
        <strain evidence="5 6">CGMCC 1.12700</strain>
    </source>
</reference>
<feature type="domain" description="Imelysin-like" evidence="4">
    <location>
        <begin position="53"/>
        <end position="350"/>
    </location>
</feature>
<comment type="caution">
    <text evidence="5">The sequence shown here is derived from an EMBL/GenBank/DDBJ whole genome shotgun (WGS) entry which is preliminary data.</text>
</comment>
<dbReference type="Gene3D" id="1.20.1420.20">
    <property type="entry name" value="M75 peptidase, HXXE motif"/>
    <property type="match status" value="1"/>
</dbReference>
<gene>
    <name evidence="5" type="ORF">B0I18_101264</name>
</gene>
<evidence type="ECO:0000313" key="5">
    <source>
        <dbReference type="EMBL" id="PSK94113.1"/>
    </source>
</evidence>
<sequence length="367" mass="40387">MKKYALLTLAGSALFAATLSSCSSDKKNPEPQVDFNTLKTQVLTDFVDVVANPLYLDFKNKATDLNAAVTLLASNPTQANLEAARNAWRAVRVIWEQSEGFLIGPVDDDSYDPYMDTWPTDHNAMDNLLNSGTPLTLDYLAGLNNPEDEAELTLRGFHPLEYLLWDTDGNRQASSFTAREKEYMVALAGDILNNVTKLQASWLPGDIYFGKELATPGTGSRYENKHDALSAIASALTDICAEVGDGKMVDPFNPADSTKTESPYSHNSIADFKNNIIGARNVYLCTYNNKTGKSLSDLVKANNASLDNEIRQRFDIAISSFDGITTTFEQAIYNQRSQVQNTLGALSSLKESVEGKLIPYIKQYVTD</sequence>
<feature type="signal peptide" evidence="3">
    <location>
        <begin position="1"/>
        <end position="23"/>
    </location>
</feature>
<dbReference type="AlphaFoldDB" id="A0A2P8DA75"/>
<dbReference type="Pfam" id="PF09375">
    <property type="entry name" value="Peptidase_M75"/>
    <property type="match status" value="1"/>
</dbReference>
<keyword evidence="6" id="KW-1185">Reference proteome</keyword>
<proteinExistence type="predicted"/>
<accession>A0A2P8DA75</accession>
<dbReference type="InterPro" id="IPR018976">
    <property type="entry name" value="Imelysin-like"/>
</dbReference>
<protein>
    <submittedName>
        <fullName evidence="5">Putative iron-regulated protein</fullName>
    </submittedName>
</protein>
<keyword evidence="2 3" id="KW-0732">Signal</keyword>
<comment type="subcellular location">
    <subcellularLocation>
        <location evidence="1">Cell envelope</location>
    </subcellularLocation>
</comment>
<dbReference type="OrthoDB" id="9764688at2"/>
<dbReference type="InterPro" id="IPR034982">
    <property type="entry name" value="Imelysin-like_IrpA"/>
</dbReference>
<evidence type="ECO:0000259" key="4">
    <source>
        <dbReference type="Pfam" id="PF09375"/>
    </source>
</evidence>
<organism evidence="5 6">
    <name type="scientific">Taibaiella chishuiensis</name>
    <dbReference type="NCBI Taxonomy" id="1434707"/>
    <lineage>
        <taxon>Bacteria</taxon>
        <taxon>Pseudomonadati</taxon>
        <taxon>Bacteroidota</taxon>
        <taxon>Chitinophagia</taxon>
        <taxon>Chitinophagales</taxon>
        <taxon>Chitinophagaceae</taxon>
        <taxon>Taibaiella</taxon>
    </lineage>
</organism>
<evidence type="ECO:0000256" key="2">
    <source>
        <dbReference type="ARBA" id="ARBA00022729"/>
    </source>
</evidence>
<name>A0A2P8DA75_9BACT</name>
<evidence type="ECO:0000313" key="6">
    <source>
        <dbReference type="Proteomes" id="UP000240572"/>
    </source>
</evidence>
<dbReference type="GO" id="GO:0030313">
    <property type="term" value="C:cell envelope"/>
    <property type="evidence" value="ECO:0007669"/>
    <property type="project" value="UniProtKB-SubCell"/>
</dbReference>
<dbReference type="Proteomes" id="UP000240572">
    <property type="component" value="Unassembled WGS sequence"/>
</dbReference>
<dbReference type="CDD" id="cd14658">
    <property type="entry name" value="Imelysin-like_IrpA"/>
    <property type="match status" value="1"/>
</dbReference>
<evidence type="ECO:0000256" key="1">
    <source>
        <dbReference type="ARBA" id="ARBA00004196"/>
    </source>
</evidence>
<dbReference type="EMBL" id="PYGD01000001">
    <property type="protein sequence ID" value="PSK94113.1"/>
    <property type="molecule type" value="Genomic_DNA"/>
</dbReference>
<dbReference type="RefSeq" id="WP_106520843.1">
    <property type="nucleotide sequence ID" value="NZ_PYGD01000001.1"/>
</dbReference>
<feature type="chain" id="PRO_5015159607" evidence="3">
    <location>
        <begin position="24"/>
        <end position="367"/>
    </location>
</feature>
<dbReference type="InterPro" id="IPR038352">
    <property type="entry name" value="Imelysin_sf"/>
</dbReference>
<evidence type="ECO:0000256" key="3">
    <source>
        <dbReference type="SAM" id="SignalP"/>
    </source>
</evidence>